<dbReference type="InterPro" id="IPR042099">
    <property type="entry name" value="ANL_N_sf"/>
</dbReference>
<evidence type="ECO:0000259" key="2">
    <source>
        <dbReference type="Pfam" id="PF00501"/>
    </source>
</evidence>
<dbReference type="Pfam" id="PF13193">
    <property type="entry name" value="AMP-binding_C"/>
    <property type="match status" value="1"/>
</dbReference>
<evidence type="ECO:0000256" key="1">
    <source>
        <dbReference type="SAM" id="MobiDB-lite"/>
    </source>
</evidence>
<dbReference type="Gene3D" id="3.30.300.30">
    <property type="match status" value="1"/>
</dbReference>
<dbReference type="AlphaFoldDB" id="A0A1I3LET1"/>
<accession>A0A1I3LET1</accession>
<dbReference type="GO" id="GO:0016878">
    <property type="term" value="F:acid-thiol ligase activity"/>
    <property type="evidence" value="ECO:0007669"/>
    <property type="project" value="UniProtKB-ARBA"/>
</dbReference>
<evidence type="ECO:0000313" key="5">
    <source>
        <dbReference type="Proteomes" id="UP000199518"/>
    </source>
</evidence>
<dbReference type="OrthoDB" id="9778383at2"/>
<dbReference type="PROSITE" id="PS00455">
    <property type="entry name" value="AMP_BINDING"/>
    <property type="match status" value="1"/>
</dbReference>
<gene>
    <name evidence="4" type="ORF">SAMN05421753_112231</name>
</gene>
<dbReference type="Gene3D" id="3.40.50.12780">
    <property type="entry name" value="N-terminal domain of ligase-like"/>
    <property type="match status" value="1"/>
</dbReference>
<proteinExistence type="predicted"/>
<dbReference type="Proteomes" id="UP000199518">
    <property type="component" value="Unassembled WGS sequence"/>
</dbReference>
<name>A0A1I3LET1_9PLAN</name>
<reference evidence="5" key="1">
    <citation type="submission" date="2016-10" db="EMBL/GenBank/DDBJ databases">
        <authorList>
            <person name="Varghese N."/>
            <person name="Submissions S."/>
        </authorList>
    </citation>
    <scope>NUCLEOTIDE SEQUENCE [LARGE SCALE GENOMIC DNA]</scope>
    <source>
        <strain evidence="5">DSM 26348</strain>
    </source>
</reference>
<dbReference type="SUPFAM" id="SSF56801">
    <property type="entry name" value="Acetyl-CoA synthetase-like"/>
    <property type="match status" value="1"/>
</dbReference>
<feature type="domain" description="AMP-binding enzyme C-terminal" evidence="3">
    <location>
        <begin position="431"/>
        <end position="505"/>
    </location>
</feature>
<dbReference type="PANTHER" id="PTHR43767">
    <property type="entry name" value="LONG-CHAIN-FATTY-ACID--COA LIGASE"/>
    <property type="match status" value="1"/>
</dbReference>
<dbReference type="Pfam" id="PF00501">
    <property type="entry name" value="AMP-binding"/>
    <property type="match status" value="1"/>
</dbReference>
<dbReference type="STRING" id="1576369.SAMN05421753_112231"/>
<evidence type="ECO:0000259" key="3">
    <source>
        <dbReference type="Pfam" id="PF13193"/>
    </source>
</evidence>
<feature type="domain" description="AMP-dependent synthetase/ligase" evidence="2">
    <location>
        <begin position="8"/>
        <end position="379"/>
    </location>
</feature>
<organism evidence="4 5">
    <name type="scientific">Planctomicrobium piriforme</name>
    <dbReference type="NCBI Taxonomy" id="1576369"/>
    <lineage>
        <taxon>Bacteria</taxon>
        <taxon>Pseudomonadati</taxon>
        <taxon>Planctomycetota</taxon>
        <taxon>Planctomycetia</taxon>
        <taxon>Planctomycetales</taxon>
        <taxon>Planctomycetaceae</taxon>
        <taxon>Planctomicrobium</taxon>
    </lineage>
</organism>
<dbReference type="InterPro" id="IPR000873">
    <property type="entry name" value="AMP-dep_synth/lig_dom"/>
</dbReference>
<dbReference type="InterPro" id="IPR050237">
    <property type="entry name" value="ATP-dep_AMP-bd_enzyme"/>
</dbReference>
<feature type="region of interest" description="Disordered" evidence="1">
    <location>
        <begin position="147"/>
        <end position="166"/>
    </location>
</feature>
<dbReference type="RefSeq" id="WP_092052045.1">
    <property type="nucleotide sequence ID" value="NZ_FOQD01000012.1"/>
</dbReference>
<sequence length="512" mass="55418">MNIGDLLRDSAKMRPGHAALIYEGRTYSYGELDRLTDRFATVLQVGGVQAGQVIGLLLESGPELLIAAIGAFKAGVVPNIVNAMLRPEEVRVIIADSEAVWLLTDAERERGLQSVRERLGVRRIIIVDSEIPSSDSIDLCSAHHEQRSPIDSPAVPPHPQPLSPEYRGEGSKQVACLLYTSGTTGQPKGVMLTHLNVIDNAVQFARVHFGPDDMLLVAAPLFHCWGIINGVLGIWAAGGTAVVIRRFKADPVLELIEKVRPTQFLGVPAMVNHMTRSPARAERDLRSLRVIHSAAAPMPAELISALRDDWKVGYAESYGLTEVSPVITTTPAEEMRAGSCGRAMGDTELKVVCPEGRTLGVDVVGELWARGTAVSAGYYKRPEATAEVFVADGWFRTGDIVRMDADGYVFLVDRAKDMINVGGEKVYPRDVEEVIFRHPAVADAVVVAAPDPVLGEVPRAVVALKPGAELAAEALIAFLRPVMATFKLPRTVEFVEAVPRSASGKALRRLLR</sequence>
<protein>
    <submittedName>
        <fullName evidence="4">Long-chain acyl-CoA synthetase</fullName>
    </submittedName>
</protein>
<dbReference type="InterPro" id="IPR020845">
    <property type="entry name" value="AMP-binding_CS"/>
</dbReference>
<keyword evidence="5" id="KW-1185">Reference proteome</keyword>
<dbReference type="InterPro" id="IPR045851">
    <property type="entry name" value="AMP-bd_C_sf"/>
</dbReference>
<dbReference type="EMBL" id="FOQD01000012">
    <property type="protein sequence ID" value="SFI82895.1"/>
    <property type="molecule type" value="Genomic_DNA"/>
</dbReference>
<evidence type="ECO:0000313" key="4">
    <source>
        <dbReference type="EMBL" id="SFI82895.1"/>
    </source>
</evidence>
<dbReference type="InterPro" id="IPR025110">
    <property type="entry name" value="AMP-bd_C"/>
</dbReference>
<dbReference type="PANTHER" id="PTHR43767:SF1">
    <property type="entry name" value="NONRIBOSOMAL PEPTIDE SYNTHASE PES1 (EUROFUNG)-RELATED"/>
    <property type="match status" value="1"/>
</dbReference>